<dbReference type="RefSeq" id="WP_152862603.1">
    <property type="nucleotide sequence ID" value="NZ_VMNX01000042.1"/>
</dbReference>
<evidence type="ECO:0000256" key="1">
    <source>
        <dbReference type="SAM" id="Phobius"/>
    </source>
</evidence>
<keyword evidence="1" id="KW-0812">Transmembrane</keyword>
<proteinExistence type="predicted"/>
<dbReference type="AlphaFoldDB" id="A0A5N8WT03"/>
<dbReference type="EMBL" id="VMNX01000042">
    <property type="protein sequence ID" value="MPY49668.1"/>
    <property type="molecule type" value="Genomic_DNA"/>
</dbReference>
<keyword evidence="1" id="KW-0472">Membrane</keyword>
<organism evidence="2 3">
    <name type="scientific">Streptomyces acidicola</name>
    <dbReference type="NCBI Taxonomy" id="2596892"/>
    <lineage>
        <taxon>Bacteria</taxon>
        <taxon>Bacillati</taxon>
        <taxon>Actinomycetota</taxon>
        <taxon>Actinomycetes</taxon>
        <taxon>Kitasatosporales</taxon>
        <taxon>Streptomycetaceae</taxon>
        <taxon>Streptomyces</taxon>
    </lineage>
</organism>
<name>A0A5N8WT03_9ACTN</name>
<feature type="transmembrane region" description="Helical" evidence="1">
    <location>
        <begin position="49"/>
        <end position="69"/>
    </location>
</feature>
<feature type="transmembrane region" description="Helical" evidence="1">
    <location>
        <begin position="12"/>
        <end position="37"/>
    </location>
</feature>
<feature type="transmembrane region" description="Helical" evidence="1">
    <location>
        <begin position="129"/>
        <end position="148"/>
    </location>
</feature>
<protein>
    <submittedName>
        <fullName evidence="2">Uncharacterized protein</fullName>
    </submittedName>
</protein>
<accession>A0A5N8WT03</accession>
<reference evidence="2 3" key="1">
    <citation type="submission" date="2019-09" db="EMBL/GenBank/DDBJ databases">
        <authorList>
            <person name="Duangmal K."/>
            <person name="Teo W.F.A."/>
            <person name="Lipun K."/>
        </authorList>
    </citation>
    <scope>NUCLEOTIDE SEQUENCE [LARGE SCALE GENOMIC DNA]</scope>
    <source>
        <strain evidence="2 3">K1PN6</strain>
    </source>
</reference>
<sequence length="162" mass="16570">MTASDPFAGPSPLIVLLIIVVGGITAFGLAGYGFGRLGRHGVRGSGPEVVLPSLAALAGAAALAMYVWGAVHLLLDETMTTDACREAVGEQHAAGIDRYDVSYVPLRLGCHVEGVGTYAAAVPGYVNPAAVGLALTGVVLLISGGFVSELRARHDLRKETSS</sequence>
<dbReference type="Proteomes" id="UP000373149">
    <property type="component" value="Unassembled WGS sequence"/>
</dbReference>
<gene>
    <name evidence="2" type="ORF">FPZ41_14290</name>
</gene>
<evidence type="ECO:0000313" key="3">
    <source>
        <dbReference type="Proteomes" id="UP000373149"/>
    </source>
</evidence>
<keyword evidence="3" id="KW-1185">Reference proteome</keyword>
<evidence type="ECO:0000313" key="2">
    <source>
        <dbReference type="EMBL" id="MPY49668.1"/>
    </source>
</evidence>
<comment type="caution">
    <text evidence="2">The sequence shown here is derived from an EMBL/GenBank/DDBJ whole genome shotgun (WGS) entry which is preliminary data.</text>
</comment>
<keyword evidence="1" id="KW-1133">Transmembrane helix</keyword>